<organism evidence="1">
    <name type="scientific">viral metagenome</name>
    <dbReference type="NCBI Taxonomy" id="1070528"/>
    <lineage>
        <taxon>unclassified sequences</taxon>
        <taxon>metagenomes</taxon>
        <taxon>organismal metagenomes</taxon>
    </lineage>
</organism>
<evidence type="ECO:0000313" key="1">
    <source>
        <dbReference type="EMBL" id="QHT87009.1"/>
    </source>
</evidence>
<proteinExistence type="predicted"/>
<sequence length="33" mass="3503">MSNGDMQRVTCQMVTCSGSHVKCAVGHMSNGDM</sequence>
<dbReference type="EMBL" id="MN740079">
    <property type="protein sequence ID" value="QHT87009.1"/>
    <property type="molecule type" value="Genomic_DNA"/>
</dbReference>
<dbReference type="AlphaFoldDB" id="A0A6C0I2J1"/>
<reference evidence="1" key="1">
    <citation type="journal article" date="2020" name="Nature">
        <title>Giant virus diversity and host interactions through global metagenomics.</title>
        <authorList>
            <person name="Schulz F."/>
            <person name="Roux S."/>
            <person name="Paez-Espino D."/>
            <person name="Jungbluth S."/>
            <person name="Walsh D.A."/>
            <person name="Denef V.J."/>
            <person name="McMahon K.D."/>
            <person name="Konstantinidis K.T."/>
            <person name="Eloe-Fadrosh E.A."/>
            <person name="Kyrpides N.C."/>
            <person name="Woyke T."/>
        </authorList>
    </citation>
    <scope>NUCLEOTIDE SEQUENCE</scope>
    <source>
        <strain evidence="1">GVMAG-M-3300023184-18</strain>
    </source>
</reference>
<protein>
    <submittedName>
        <fullName evidence="1">Uncharacterized protein</fullName>
    </submittedName>
</protein>
<accession>A0A6C0I2J1</accession>
<name>A0A6C0I2J1_9ZZZZ</name>